<accession>A0ABU5EPH9</accession>
<dbReference type="Proteomes" id="UP001285855">
    <property type="component" value="Unassembled WGS sequence"/>
</dbReference>
<name>A0ABU5EPH9_9FLAO</name>
<reference evidence="2 3" key="1">
    <citation type="submission" date="2023-11" db="EMBL/GenBank/DDBJ databases">
        <title>Winogradskyella pelagius sp. nov., isolated from coastal sediment.</title>
        <authorList>
            <person name="Li F."/>
        </authorList>
    </citation>
    <scope>NUCLEOTIDE SEQUENCE [LARGE SCALE GENOMIC DNA]</scope>
    <source>
        <strain evidence="2 3">KCTC 23502</strain>
    </source>
</reference>
<keyword evidence="1" id="KW-0472">Membrane</keyword>
<sequence length="135" mass="16068">MKRKKAFTVVPKYERTFKIQPSKHKDHLHIGSIVFIVIVFILLTIIPQWMEYARVRHKQEVTHTTTRDNQFYAFLKKSGEKQFVLGNYEKALSEFKLARNIRPNSKEINQLLLEVIGMLCEENISYCQEYDTLKF</sequence>
<gene>
    <name evidence="2" type="ORF">SNF14_12965</name>
</gene>
<keyword evidence="1" id="KW-1133">Transmembrane helix</keyword>
<evidence type="ECO:0000313" key="2">
    <source>
        <dbReference type="EMBL" id="MDY2588252.1"/>
    </source>
</evidence>
<dbReference type="EMBL" id="JAXDAE010000014">
    <property type="protein sequence ID" value="MDY2588252.1"/>
    <property type="molecule type" value="Genomic_DNA"/>
</dbReference>
<organism evidence="2 3">
    <name type="scientific">Winogradskyella aquimaris</name>
    <dbReference type="NCBI Taxonomy" id="864074"/>
    <lineage>
        <taxon>Bacteria</taxon>
        <taxon>Pseudomonadati</taxon>
        <taxon>Bacteroidota</taxon>
        <taxon>Flavobacteriia</taxon>
        <taxon>Flavobacteriales</taxon>
        <taxon>Flavobacteriaceae</taxon>
        <taxon>Winogradskyella</taxon>
    </lineage>
</organism>
<protein>
    <recommendedName>
        <fullName evidence="4">Tetratricopeptide repeat-containing protein</fullName>
    </recommendedName>
</protein>
<evidence type="ECO:0000313" key="3">
    <source>
        <dbReference type="Proteomes" id="UP001285855"/>
    </source>
</evidence>
<feature type="transmembrane region" description="Helical" evidence="1">
    <location>
        <begin position="28"/>
        <end position="50"/>
    </location>
</feature>
<proteinExistence type="predicted"/>
<evidence type="ECO:0008006" key="4">
    <source>
        <dbReference type="Google" id="ProtNLM"/>
    </source>
</evidence>
<dbReference type="RefSeq" id="WP_320556598.1">
    <property type="nucleotide sequence ID" value="NZ_JAXDAE010000014.1"/>
</dbReference>
<keyword evidence="3" id="KW-1185">Reference proteome</keyword>
<evidence type="ECO:0000256" key="1">
    <source>
        <dbReference type="SAM" id="Phobius"/>
    </source>
</evidence>
<keyword evidence="1" id="KW-0812">Transmembrane</keyword>
<comment type="caution">
    <text evidence="2">The sequence shown here is derived from an EMBL/GenBank/DDBJ whole genome shotgun (WGS) entry which is preliminary data.</text>
</comment>